<evidence type="ECO:0000313" key="1">
    <source>
        <dbReference type="EMBL" id="MFC3682144.1"/>
    </source>
</evidence>
<gene>
    <name evidence="1" type="ORF">ACFOPI_00985</name>
</gene>
<dbReference type="EMBL" id="JBHRXX010000001">
    <property type="protein sequence ID" value="MFC3682144.1"/>
    <property type="molecule type" value="Genomic_DNA"/>
</dbReference>
<reference evidence="2" key="1">
    <citation type="journal article" date="2019" name="Int. J. Syst. Evol. Microbiol.">
        <title>The Global Catalogue of Microorganisms (GCM) 10K type strain sequencing project: providing services to taxonomists for standard genome sequencing and annotation.</title>
        <authorList>
            <consortium name="The Broad Institute Genomics Platform"/>
            <consortium name="The Broad Institute Genome Sequencing Center for Infectious Disease"/>
            <person name="Wu L."/>
            <person name="Ma J."/>
        </authorList>
    </citation>
    <scope>NUCLEOTIDE SEQUENCE [LARGE SCALE GENOMIC DNA]</scope>
    <source>
        <strain evidence="2">KCTC 42501</strain>
    </source>
</reference>
<comment type="caution">
    <text evidence="1">The sequence shown here is derived from an EMBL/GenBank/DDBJ whole genome shotgun (WGS) entry which is preliminary data.</text>
</comment>
<organism evidence="1 2">
    <name type="scientific">Hydrogenophaga luteola</name>
    <dbReference type="NCBI Taxonomy" id="1591122"/>
    <lineage>
        <taxon>Bacteria</taxon>
        <taxon>Pseudomonadati</taxon>
        <taxon>Pseudomonadota</taxon>
        <taxon>Betaproteobacteria</taxon>
        <taxon>Burkholderiales</taxon>
        <taxon>Comamonadaceae</taxon>
        <taxon>Hydrogenophaga</taxon>
    </lineage>
</organism>
<sequence>MKRGWRCVCGARIAEGIEQKAPDLELRFSKILCAAADALVSPSVKSAAIGSSPIDAAYKTRDVYETLGWLLKVRRVLTDKVQGGISKYWPMVKRRGARMVPGSWEKALLMGSPHTINRKARQTLRWFSKEFKTTPVDLRSLERLRDVERLMHELSAERNPMAGSILNAIERARREPYAGISGGVDAIQPSFESH</sequence>
<evidence type="ECO:0000313" key="2">
    <source>
        <dbReference type="Proteomes" id="UP001595729"/>
    </source>
</evidence>
<protein>
    <submittedName>
        <fullName evidence="1">Uncharacterized protein</fullName>
    </submittedName>
</protein>
<dbReference type="Proteomes" id="UP001595729">
    <property type="component" value="Unassembled WGS sequence"/>
</dbReference>
<dbReference type="RefSeq" id="WP_382170950.1">
    <property type="nucleotide sequence ID" value="NZ_JBHRXX010000001.1"/>
</dbReference>
<name>A0ABV7VY65_9BURK</name>
<proteinExistence type="predicted"/>
<keyword evidence="2" id="KW-1185">Reference proteome</keyword>
<accession>A0ABV7VY65</accession>